<sequence length="700" mass="73721">MRLHELILQGWKGFPAQLRLAFTPGIQVLHADADPWPALEALLYPDDGRVEAGRFEAPGAASFRAALTLRSQDGTVWRIVRDLRGASALQRLDSAAGKFENSSTNVLELGPYLRSQLGLPGRTAYASLFRLSGEELPSARPVLDEPYAVSSDASVLESLPPLAEPTPVEPVAVERGDPAAVGRAIAALEAERNEARKVEGLQRQVEEIEARLREVDEHLGRVERLDGELASAIAEAAAYDFEPAVADDLGARLASFDQATARRDEALARLQANREGVAARIDGPGPRPLEKDWRFWAGVGAALAFWLIALITPWKVVALLAIPSFGLPATLALMVVGDRQRRSSAGRRTGYLGERERKASAEWDEATLEVRRAMSAVGVEEVGALAEWLRSRATARERVVGRRGAVDAARAAPEFRAAAAARPGLEARLREVEGAVAAAGMFRTVSEIDAELERLRQDAFGAGAPERQALQGAAGFGAAGFGAFMAAPPSGLGALPSQGTPSGIGAFQLKGSSPGLGALSPLVAGSGGSALPGGPRLPQASGFGRPPSAPPATSPGGDPSSELLGAACAHFLASREELLAALGGRASSCLAQLSGARYERLTWTGSGAIRCGGSVGEHAFGSMAARDRDSAYLALRLAILDSQAEKRPFPVILDDPFAGLDAERQALVARILLGIAARTQILHRTRLASMREGAQVLEAK</sequence>
<dbReference type="Proteomes" id="UP000055590">
    <property type="component" value="Chromosome"/>
</dbReference>
<keyword evidence="3" id="KW-0472">Membrane</keyword>
<dbReference type="AlphaFoldDB" id="A0A0K1PD06"/>
<evidence type="ECO:0000256" key="3">
    <source>
        <dbReference type="SAM" id="Phobius"/>
    </source>
</evidence>
<keyword evidence="5" id="KW-1185">Reference proteome</keyword>
<keyword evidence="3" id="KW-1133">Transmembrane helix</keyword>
<evidence type="ECO:0000256" key="1">
    <source>
        <dbReference type="SAM" id="Coils"/>
    </source>
</evidence>
<feature type="transmembrane region" description="Helical" evidence="3">
    <location>
        <begin position="293"/>
        <end position="311"/>
    </location>
</feature>
<proteinExistence type="predicted"/>
<dbReference type="EMBL" id="CP012332">
    <property type="protein sequence ID" value="AKU91281.1"/>
    <property type="molecule type" value="Genomic_DNA"/>
</dbReference>
<feature type="transmembrane region" description="Helical" evidence="3">
    <location>
        <begin position="317"/>
        <end position="337"/>
    </location>
</feature>
<keyword evidence="3" id="KW-0812">Transmembrane</keyword>
<accession>A0A0K1PD06</accession>
<evidence type="ECO:0000313" key="4">
    <source>
        <dbReference type="EMBL" id="AKU91281.1"/>
    </source>
</evidence>
<dbReference type="OrthoDB" id="5377781at2"/>
<feature type="coiled-coil region" evidence="1">
    <location>
        <begin position="191"/>
        <end position="225"/>
    </location>
</feature>
<gene>
    <name evidence="4" type="ORF">AKJ08_1668</name>
</gene>
<protein>
    <submittedName>
        <fullName evidence="4">Chromosome partition protein smc</fullName>
    </submittedName>
</protein>
<keyword evidence="1" id="KW-0175">Coiled coil</keyword>
<reference evidence="4 5" key="1">
    <citation type="submission" date="2015-08" db="EMBL/GenBank/DDBJ databases">
        <authorList>
            <person name="Babu N.S."/>
            <person name="Beckwith C.J."/>
            <person name="Beseler K.G."/>
            <person name="Brison A."/>
            <person name="Carone J.V."/>
            <person name="Caskin T.P."/>
            <person name="Diamond M."/>
            <person name="Durham M.E."/>
            <person name="Foxe J.M."/>
            <person name="Go M."/>
            <person name="Henderson B.A."/>
            <person name="Jones I.B."/>
            <person name="McGettigan J.A."/>
            <person name="Micheletti S.J."/>
            <person name="Nasrallah M.E."/>
            <person name="Ortiz D."/>
            <person name="Piller C.R."/>
            <person name="Privatt S.R."/>
            <person name="Schneider S.L."/>
            <person name="Sharp S."/>
            <person name="Smith T.C."/>
            <person name="Stanton J.D."/>
            <person name="Ullery H.E."/>
            <person name="Wilson R.J."/>
            <person name="Serrano M.G."/>
            <person name="Buck G."/>
            <person name="Lee V."/>
            <person name="Wang Y."/>
            <person name="Carvalho R."/>
            <person name="Voegtly L."/>
            <person name="Shi R."/>
            <person name="Duckworth R."/>
            <person name="Johnson A."/>
            <person name="Loviza R."/>
            <person name="Walstead R."/>
            <person name="Shah Z."/>
            <person name="Kiflezghi M."/>
            <person name="Wade K."/>
            <person name="Ball S.L."/>
            <person name="Bradley K.W."/>
            <person name="Asai D.J."/>
            <person name="Bowman C.A."/>
            <person name="Russell D.A."/>
            <person name="Pope W.H."/>
            <person name="Jacobs-Sera D."/>
            <person name="Hendrix R.W."/>
            <person name="Hatfull G.F."/>
        </authorList>
    </citation>
    <scope>NUCLEOTIDE SEQUENCE [LARGE SCALE GENOMIC DNA]</scope>
    <source>
        <strain evidence="4 5">DSM 27710</strain>
    </source>
</reference>
<evidence type="ECO:0000313" key="5">
    <source>
        <dbReference type="Proteomes" id="UP000055590"/>
    </source>
</evidence>
<name>A0A0K1PD06_9BACT</name>
<organism evidence="4 5">
    <name type="scientific">Vulgatibacter incomptus</name>
    <dbReference type="NCBI Taxonomy" id="1391653"/>
    <lineage>
        <taxon>Bacteria</taxon>
        <taxon>Pseudomonadati</taxon>
        <taxon>Myxococcota</taxon>
        <taxon>Myxococcia</taxon>
        <taxon>Myxococcales</taxon>
        <taxon>Cystobacterineae</taxon>
        <taxon>Vulgatibacteraceae</taxon>
        <taxon>Vulgatibacter</taxon>
    </lineage>
</organism>
<dbReference type="RefSeq" id="WP_050725613.1">
    <property type="nucleotide sequence ID" value="NZ_CP012332.1"/>
</dbReference>
<evidence type="ECO:0000256" key="2">
    <source>
        <dbReference type="SAM" id="MobiDB-lite"/>
    </source>
</evidence>
<dbReference type="STRING" id="1391653.AKJ08_1668"/>
<dbReference type="InterPro" id="IPR027417">
    <property type="entry name" value="P-loop_NTPase"/>
</dbReference>
<dbReference type="KEGG" id="vin:AKJ08_1668"/>
<dbReference type="Gene3D" id="3.40.50.300">
    <property type="entry name" value="P-loop containing nucleotide triphosphate hydrolases"/>
    <property type="match status" value="1"/>
</dbReference>
<dbReference type="SUPFAM" id="SSF52540">
    <property type="entry name" value="P-loop containing nucleoside triphosphate hydrolases"/>
    <property type="match status" value="1"/>
</dbReference>
<feature type="region of interest" description="Disordered" evidence="2">
    <location>
        <begin position="527"/>
        <end position="560"/>
    </location>
</feature>